<accession>A0ABU7DKF3</accession>
<evidence type="ECO:0000313" key="2">
    <source>
        <dbReference type="EMBL" id="MED6274515.1"/>
    </source>
</evidence>
<feature type="compositionally biased region" description="Polar residues" evidence="1">
    <location>
        <begin position="32"/>
        <end position="42"/>
    </location>
</feature>
<organism evidence="2 3">
    <name type="scientific">Characodon lateralis</name>
    <dbReference type="NCBI Taxonomy" id="208331"/>
    <lineage>
        <taxon>Eukaryota</taxon>
        <taxon>Metazoa</taxon>
        <taxon>Chordata</taxon>
        <taxon>Craniata</taxon>
        <taxon>Vertebrata</taxon>
        <taxon>Euteleostomi</taxon>
        <taxon>Actinopterygii</taxon>
        <taxon>Neopterygii</taxon>
        <taxon>Teleostei</taxon>
        <taxon>Neoteleostei</taxon>
        <taxon>Acanthomorphata</taxon>
        <taxon>Ovalentaria</taxon>
        <taxon>Atherinomorphae</taxon>
        <taxon>Cyprinodontiformes</taxon>
        <taxon>Goodeidae</taxon>
        <taxon>Characodon</taxon>
    </lineage>
</organism>
<dbReference type="Proteomes" id="UP001352852">
    <property type="component" value="Unassembled WGS sequence"/>
</dbReference>
<sequence>MSSTSFIPAEEPVTPPPLTTPPRKPSVRLQESRQNGGSSGMESVTIKPATLSLFQFISVAYKTLVVCKDLCLSFHKCFKTVKLFKTFSYFHKAGLQLVAAIGCEQSGGGVGLFCDYTQGGVASTTTYILPSAHTCSVAGSCSRHKRSEHRVPGTVPQTVSSLLLDSEIQSDIQG</sequence>
<dbReference type="EMBL" id="JAHUTJ010026037">
    <property type="protein sequence ID" value="MED6274515.1"/>
    <property type="molecule type" value="Genomic_DNA"/>
</dbReference>
<keyword evidence="3" id="KW-1185">Reference proteome</keyword>
<proteinExistence type="predicted"/>
<feature type="region of interest" description="Disordered" evidence="1">
    <location>
        <begin position="1"/>
        <end position="42"/>
    </location>
</feature>
<evidence type="ECO:0000256" key="1">
    <source>
        <dbReference type="SAM" id="MobiDB-lite"/>
    </source>
</evidence>
<name>A0ABU7DKF3_9TELE</name>
<reference evidence="2 3" key="1">
    <citation type="submission" date="2021-06" db="EMBL/GenBank/DDBJ databases">
        <authorList>
            <person name="Palmer J.M."/>
        </authorList>
    </citation>
    <scope>NUCLEOTIDE SEQUENCE [LARGE SCALE GENOMIC DNA]</scope>
    <source>
        <strain evidence="2 3">CL_MEX2019</strain>
        <tissue evidence="2">Muscle</tissue>
    </source>
</reference>
<gene>
    <name evidence="2" type="ORF">CHARACLAT_017294</name>
</gene>
<feature type="compositionally biased region" description="Pro residues" evidence="1">
    <location>
        <begin position="13"/>
        <end position="24"/>
    </location>
</feature>
<protein>
    <submittedName>
        <fullName evidence="2">Uncharacterized protein</fullName>
    </submittedName>
</protein>
<comment type="caution">
    <text evidence="2">The sequence shown here is derived from an EMBL/GenBank/DDBJ whole genome shotgun (WGS) entry which is preliminary data.</text>
</comment>
<evidence type="ECO:0000313" key="3">
    <source>
        <dbReference type="Proteomes" id="UP001352852"/>
    </source>
</evidence>